<sequence>MSTLPKFGLNHMVCPSYSLKDFLTLSSQLKAQTVEFRNDVGDNSLTDLASAKMAGKLAGELNIKVLSINALYPFNVWNDERAQQAREMAELAKAANAEGLVVCPLNDGNEVSFEDLKYALSELAKILEEFNLKGFVEPLGFPISSLRSKRVALEAIDAVGKQDLFSLVHDTFHHKGAGEDEFFPERTGLVHISGLEDSITFNDMLDGDRVLVGPNDRLDNVGQLRTLLAAGYNGPVSFEPFSKKVWNVENPKQAVQDSIDYVNKALTN</sequence>
<evidence type="ECO:0000259" key="1">
    <source>
        <dbReference type="Pfam" id="PF01261"/>
    </source>
</evidence>
<protein>
    <submittedName>
        <fullName evidence="2">2-keto-myo-inositol isomerase</fullName>
    </submittedName>
</protein>
<dbReference type="Proteomes" id="UP000247551">
    <property type="component" value="Unassembled WGS sequence"/>
</dbReference>
<dbReference type="InterPro" id="IPR014621">
    <property type="entry name" value="UCP036778_sugar_epimerase"/>
</dbReference>
<dbReference type="PANTHER" id="PTHR12110:SF21">
    <property type="entry name" value="XYLOSE ISOMERASE-LIKE TIM BARREL DOMAIN-CONTAINING PROTEIN"/>
    <property type="match status" value="1"/>
</dbReference>
<reference evidence="2 3" key="1">
    <citation type="submission" date="2018-06" db="EMBL/GenBank/DDBJ databases">
        <title>Genomic Encyclopedia of Type Strains, Phase III (KMG-III): the genomes of soil and plant-associated and newly described type strains.</title>
        <authorList>
            <person name="Whitman W."/>
        </authorList>
    </citation>
    <scope>NUCLEOTIDE SEQUENCE [LARGE SCALE GENOMIC DNA]</scope>
    <source>
        <strain evidence="2 3">CECT 7730</strain>
    </source>
</reference>
<evidence type="ECO:0000313" key="3">
    <source>
        <dbReference type="Proteomes" id="UP000247551"/>
    </source>
</evidence>
<dbReference type="InterPro" id="IPR013022">
    <property type="entry name" value="Xyl_isomerase-like_TIM-brl"/>
</dbReference>
<dbReference type="InterPro" id="IPR036237">
    <property type="entry name" value="Xyl_isomerase-like_sf"/>
</dbReference>
<proteinExistence type="predicted"/>
<dbReference type="Gene3D" id="3.20.20.150">
    <property type="entry name" value="Divalent-metal-dependent TIM barrel enzymes"/>
    <property type="match status" value="1"/>
</dbReference>
<organism evidence="2 3">
    <name type="scientific">Marinomonas alcarazii</name>
    <dbReference type="NCBI Taxonomy" id="491949"/>
    <lineage>
        <taxon>Bacteria</taxon>
        <taxon>Pseudomonadati</taxon>
        <taxon>Pseudomonadota</taxon>
        <taxon>Gammaproteobacteria</taxon>
        <taxon>Oceanospirillales</taxon>
        <taxon>Oceanospirillaceae</taxon>
        <taxon>Marinomonas</taxon>
    </lineage>
</organism>
<dbReference type="Pfam" id="PF01261">
    <property type="entry name" value="AP_endonuc_2"/>
    <property type="match status" value="1"/>
</dbReference>
<dbReference type="PANTHER" id="PTHR12110">
    <property type="entry name" value="HYDROXYPYRUVATE ISOMERASE"/>
    <property type="match status" value="1"/>
</dbReference>
<dbReference type="GO" id="GO:0016853">
    <property type="term" value="F:isomerase activity"/>
    <property type="evidence" value="ECO:0007669"/>
    <property type="project" value="UniProtKB-KW"/>
</dbReference>
<dbReference type="AlphaFoldDB" id="A0A318V9C4"/>
<keyword evidence="2" id="KW-0413">Isomerase</keyword>
<dbReference type="InterPro" id="IPR050312">
    <property type="entry name" value="IolE/XylAMocC-like"/>
</dbReference>
<feature type="domain" description="Xylose isomerase-like TIM barrel" evidence="1">
    <location>
        <begin position="27"/>
        <end position="263"/>
    </location>
</feature>
<dbReference type="SUPFAM" id="SSF51658">
    <property type="entry name" value="Xylose isomerase-like"/>
    <property type="match status" value="1"/>
</dbReference>
<dbReference type="PIRSF" id="PIRSF036778">
    <property type="entry name" value="UCP036778"/>
    <property type="match status" value="1"/>
</dbReference>
<accession>A0A318V9C4</accession>
<gene>
    <name evidence="2" type="ORF">DFP75_101143</name>
</gene>
<keyword evidence="3" id="KW-1185">Reference proteome</keyword>
<name>A0A318V9C4_9GAMM</name>
<dbReference type="RefSeq" id="WP_110571589.1">
    <property type="nucleotide sequence ID" value="NZ_QKLW01000001.1"/>
</dbReference>
<dbReference type="EMBL" id="QKLW01000001">
    <property type="protein sequence ID" value="PYF84118.1"/>
    <property type="molecule type" value="Genomic_DNA"/>
</dbReference>
<evidence type="ECO:0000313" key="2">
    <source>
        <dbReference type="EMBL" id="PYF84118.1"/>
    </source>
</evidence>
<comment type="caution">
    <text evidence="2">The sequence shown here is derived from an EMBL/GenBank/DDBJ whole genome shotgun (WGS) entry which is preliminary data.</text>
</comment>